<dbReference type="CDD" id="cd22919">
    <property type="entry name" value="HFD_CENP-S"/>
    <property type="match status" value="1"/>
</dbReference>
<dbReference type="GO" id="GO:0000712">
    <property type="term" value="P:resolution of meiotic recombination intermediates"/>
    <property type="evidence" value="ECO:0007669"/>
    <property type="project" value="TreeGrafter"/>
</dbReference>
<dbReference type="PANTHER" id="PTHR22980:SF0">
    <property type="entry name" value="CENTROMERE PROTEIN S"/>
    <property type="match status" value="1"/>
</dbReference>
<evidence type="ECO:0000313" key="5">
    <source>
        <dbReference type="EMBL" id="VVT43475.1"/>
    </source>
</evidence>
<reference evidence="5 6" key="1">
    <citation type="submission" date="2019-09" db="EMBL/GenBank/DDBJ databases">
        <authorList>
            <person name="Brejova B."/>
        </authorList>
    </citation>
    <scope>NUCLEOTIDE SEQUENCE [LARGE SCALE GENOMIC DNA]</scope>
</reference>
<organism evidence="5 6">
    <name type="scientific">Magnusiomyces paraingens</name>
    <dbReference type="NCBI Taxonomy" id="2606893"/>
    <lineage>
        <taxon>Eukaryota</taxon>
        <taxon>Fungi</taxon>
        <taxon>Dikarya</taxon>
        <taxon>Ascomycota</taxon>
        <taxon>Saccharomycotina</taxon>
        <taxon>Dipodascomycetes</taxon>
        <taxon>Dipodascales</taxon>
        <taxon>Dipodascaceae</taxon>
        <taxon>Magnusiomyces</taxon>
    </lineage>
</organism>
<dbReference type="GO" id="GO:0031297">
    <property type="term" value="P:replication fork processing"/>
    <property type="evidence" value="ECO:0007669"/>
    <property type="project" value="TreeGrafter"/>
</dbReference>
<dbReference type="Gene3D" id="1.10.20.10">
    <property type="entry name" value="Histone, subunit A"/>
    <property type="match status" value="1"/>
</dbReference>
<proteinExistence type="inferred from homology"/>
<keyword evidence="6" id="KW-1185">Reference proteome</keyword>
<evidence type="ECO:0000256" key="3">
    <source>
        <dbReference type="ARBA" id="ARBA00023125"/>
    </source>
</evidence>
<dbReference type="PANTHER" id="PTHR22980">
    <property type="entry name" value="CORTISTATIN"/>
    <property type="match status" value="1"/>
</dbReference>
<evidence type="ECO:0000256" key="2">
    <source>
        <dbReference type="ARBA" id="ARBA00022763"/>
    </source>
</evidence>
<name>A0A5E8B266_9ASCO</name>
<dbReference type="GO" id="GO:0003677">
    <property type="term" value="F:DNA binding"/>
    <property type="evidence" value="ECO:0007669"/>
    <property type="project" value="UniProtKB-KW"/>
</dbReference>
<evidence type="ECO:0000256" key="1">
    <source>
        <dbReference type="ARBA" id="ARBA00006612"/>
    </source>
</evidence>
<dbReference type="RefSeq" id="XP_031850618.1">
    <property type="nucleotide sequence ID" value="XM_031994727.1"/>
</dbReference>
<dbReference type="GO" id="GO:0046982">
    <property type="term" value="F:protein heterodimerization activity"/>
    <property type="evidence" value="ECO:0007669"/>
    <property type="project" value="InterPro"/>
</dbReference>
<dbReference type="InterPro" id="IPR029003">
    <property type="entry name" value="CENP-S/Mhf1"/>
</dbReference>
<dbReference type="AlphaFoldDB" id="A0A5E8B266"/>
<keyword evidence="4" id="KW-0234">DNA repair</keyword>
<dbReference type="GO" id="GO:0003682">
    <property type="term" value="F:chromatin binding"/>
    <property type="evidence" value="ECO:0007669"/>
    <property type="project" value="TreeGrafter"/>
</dbReference>
<comment type="similarity">
    <text evidence="1">Belongs to the TAF9 family. CENP-S/MHF1 subfamily.</text>
</comment>
<sequence length="95" mass="10855">MNEERRLKGALWHTVCQIVNDETNALEIPQISPEYTAALTELVIQQLITIGSDIEAFAVDLRKKKTITMEDIFLLTRRNKDLQNELGKLSTLKTL</sequence>
<dbReference type="GO" id="GO:0071821">
    <property type="term" value="C:FANCM-MHF complex"/>
    <property type="evidence" value="ECO:0007669"/>
    <property type="project" value="InterPro"/>
</dbReference>
<evidence type="ECO:0000256" key="4">
    <source>
        <dbReference type="ARBA" id="ARBA00023204"/>
    </source>
</evidence>
<accession>A0A5E8B266</accession>
<keyword evidence="2" id="KW-0227">DNA damage</keyword>
<protein>
    <submittedName>
        <fullName evidence="5">Uncharacterized protein</fullName>
    </submittedName>
</protein>
<dbReference type="GeneID" id="43578827"/>
<dbReference type="InterPro" id="IPR009072">
    <property type="entry name" value="Histone-fold"/>
</dbReference>
<dbReference type="Pfam" id="PF15630">
    <property type="entry name" value="CENP-S"/>
    <property type="match status" value="1"/>
</dbReference>
<gene>
    <name evidence="5" type="ORF">SAPINGB_P000002</name>
</gene>
<keyword evidence="3" id="KW-0238">DNA-binding</keyword>
<dbReference type="GO" id="GO:0006281">
    <property type="term" value="P:DNA repair"/>
    <property type="evidence" value="ECO:0007669"/>
    <property type="project" value="UniProtKB-KW"/>
</dbReference>
<dbReference type="Proteomes" id="UP000398389">
    <property type="component" value="Unassembled WGS sequence"/>
</dbReference>
<dbReference type="SUPFAM" id="SSF47113">
    <property type="entry name" value="Histone-fold"/>
    <property type="match status" value="1"/>
</dbReference>
<evidence type="ECO:0000313" key="6">
    <source>
        <dbReference type="Proteomes" id="UP000398389"/>
    </source>
</evidence>
<dbReference type="OrthoDB" id="1872155at2759"/>
<dbReference type="EMBL" id="CABVLU010000001">
    <property type="protein sequence ID" value="VVT43475.1"/>
    <property type="molecule type" value="Genomic_DNA"/>
</dbReference>